<proteinExistence type="predicted"/>
<reference evidence="1 2" key="1">
    <citation type="submission" date="2017-04" db="EMBL/GenBank/DDBJ databases">
        <authorList>
            <person name="Afonso C.L."/>
            <person name="Miller P.J."/>
            <person name="Scott M.A."/>
            <person name="Spackman E."/>
            <person name="Goraichik I."/>
            <person name="Dimitrov K.M."/>
            <person name="Suarez D.L."/>
            <person name="Swayne D.E."/>
        </authorList>
    </citation>
    <scope>NUCLEOTIDE SEQUENCE [LARGE SCALE GENOMIC DNA]</scope>
    <source>
        <strain evidence="1 2">DSM 3385</strain>
    </source>
</reference>
<accession>A0A1W1ZCA1</accession>
<dbReference type="EMBL" id="FWXY01000002">
    <property type="protein sequence ID" value="SMC46050.1"/>
    <property type="molecule type" value="Genomic_DNA"/>
</dbReference>
<evidence type="ECO:0000313" key="1">
    <source>
        <dbReference type="EMBL" id="SMC46050.1"/>
    </source>
</evidence>
<keyword evidence="2" id="KW-1185">Reference proteome</keyword>
<sequence>MTFKSIIKYGFMTGAGLILLGLVLIPHVFQWGINTVLSTRPGLDDLKISVRHVGLTGAGIGPIYMGSHLVADGVTATYSPGSLIRQRPRQITVSGLDIRASLSRGGIVLTDFAPLFFNKENSSTPPADDLSRPSMDAVFARLPSRMNISHSRFSLFFNGREIIIPFDLSALVPRDKQSVSMGFHLFPLGQPVHGAVVMNNAGDIEHFELTARGIEYGRFNDILKLWFPEISLQGKGDLTLTGDGEGRASLRISRLALAEPRPICLDNLAVTLVPGKGPAIPGLPLRFPLHALFHFQWDRGGLPTLFMSGRVDCTREGAWKLTLMDQHKKNSEYFFRLGKTELSMGPGSRFQLDVTGQKTKGTLRLHMVANELMVQNIPLPVRVSRVGLNGTGTFDFSSRGKGFAMDLTTTLGRIQGENRQFQIRFPGASIPFAVRVTHRGKPSVSGAIKIRNGNVSQLGRDSLVISGLNLHMPFFWPRGISGRRGTFSGETISFNGAPVCSLEGKMIHTEKGMDISGAVHFPFWGTVPPMAGSAVSSKAMFPHVKFDLKTVFLPPLAPAMALTWDMPPFFLTHDMVKKSGLLSPDVVLPRFNTTLAARGHMDFGGEKTKNRLVLDLTRGQVDMPDKKLAIKGINAGLILNELPLVRSAPGMVLTMDSLDFNGIILTDAKLRYTLESATSFLLENASFKWCNGGVSAGATRFSSDVDAYRLTLFCDRLRFADMLQQMGSFKARGEGSLNGTIPISWVDGMLSFDNGFLYSTPGVGGTIQVSNTEVFTAGIPMDTPRFVQMDLAREALKNYTYKWARVGFNSQGEDLMVKLQFDGSPGENLPFVYRKDLGRFIRVDAAAPGSRFQGIKLDVNLTLPFHRVLKLGNELNDFMEKF</sequence>
<evidence type="ECO:0000313" key="2">
    <source>
        <dbReference type="Proteomes" id="UP000192418"/>
    </source>
</evidence>
<gene>
    <name evidence="1" type="ORF">SAMN02746065_102189</name>
</gene>
<dbReference type="RefSeq" id="WP_170923672.1">
    <property type="nucleotide sequence ID" value="NZ_FWXY01000002.1"/>
</dbReference>
<dbReference type="Pfam" id="PF11739">
    <property type="entry name" value="YdbH-like"/>
    <property type="match status" value="1"/>
</dbReference>
<organism evidence="1 2">
    <name type="scientific">Desulfocicer vacuolatum DSM 3385</name>
    <dbReference type="NCBI Taxonomy" id="1121400"/>
    <lineage>
        <taxon>Bacteria</taxon>
        <taxon>Pseudomonadati</taxon>
        <taxon>Thermodesulfobacteriota</taxon>
        <taxon>Desulfobacteria</taxon>
        <taxon>Desulfobacterales</taxon>
        <taxon>Desulfobacteraceae</taxon>
        <taxon>Desulfocicer</taxon>
    </lineage>
</organism>
<dbReference type="InterPro" id="IPR021730">
    <property type="entry name" value="YdbH"/>
</dbReference>
<protein>
    <submittedName>
        <fullName evidence="1">Dicarboxylate transport</fullName>
    </submittedName>
</protein>
<dbReference type="STRING" id="1121400.SAMN02746065_102189"/>
<name>A0A1W1ZCA1_9BACT</name>
<dbReference type="AlphaFoldDB" id="A0A1W1ZCA1"/>
<dbReference type="Proteomes" id="UP000192418">
    <property type="component" value="Unassembled WGS sequence"/>
</dbReference>